<dbReference type="STRING" id="765440.A0A0C3BYW5"/>
<accession>A0A0C3BYW5</accession>
<gene>
    <name evidence="2" type="ORF">PILCRDRAFT_49598</name>
</gene>
<keyword evidence="1" id="KW-0238">DNA-binding</keyword>
<feature type="non-terminal residue" evidence="2">
    <location>
        <position position="1"/>
    </location>
</feature>
<protein>
    <recommendedName>
        <fullName evidence="4">Core-binding (CB) domain-containing protein</fullName>
    </recommendedName>
</protein>
<sequence length="86" mass="9421">PPSAASILMEVMISSLEPKTRSNYGAGLLRFNQFCDQLNISEHDRCPASEALISAFIASFVGKRSSDCVNSWLAGLKFWHTFQGAP</sequence>
<dbReference type="EMBL" id="KN832971">
    <property type="protein sequence ID" value="KIM91743.1"/>
    <property type="molecule type" value="Genomic_DNA"/>
</dbReference>
<dbReference type="Gene3D" id="1.10.150.130">
    <property type="match status" value="1"/>
</dbReference>
<dbReference type="HOGENOM" id="CLU_186277_0_0_1"/>
<dbReference type="InParanoid" id="A0A0C3BYW5"/>
<evidence type="ECO:0000256" key="1">
    <source>
        <dbReference type="ARBA" id="ARBA00023125"/>
    </source>
</evidence>
<organism evidence="2 3">
    <name type="scientific">Piloderma croceum (strain F 1598)</name>
    <dbReference type="NCBI Taxonomy" id="765440"/>
    <lineage>
        <taxon>Eukaryota</taxon>
        <taxon>Fungi</taxon>
        <taxon>Dikarya</taxon>
        <taxon>Basidiomycota</taxon>
        <taxon>Agaricomycotina</taxon>
        <taxon>Agaricomycetes</taxon>
        <taxon>Agaricomycetidae</taxon>
        <taxon>Atheliales</taxon>
        <taxon>Atheliaceae</taxon>
        <taxon>Piloderma</taxon>
    </lineage>
</organism>
<name>A0A0C3BYW5_PILCF</name>
<reference evidence="3" key="2">
    <citation type="submission" date="2015-01" db="EMBL/GenBank/DDBJ databases">
        <title>Evolutionary Origins and Diversification of the Mycorrhizal Mutualists.</title>
        <authorList>
            <consortium name="DOE Joint Genome Institute"/>
            <consortium name="Mycorrhizal Genomics Consortium"/>
            <person name="Kohler A."/>
            <person name="Kuo A."/>
            <person name="Nagy L.G."/>
            <person name="Floudas D."/>
            <person name="Copeland A."/>
            <person name="Barry K.W."/>
            <person name="Cichocki N."/>
            <person name="Veneault-Fourrey C."/>
            <person name="LaButti K."/>
            <person name="Lindquist E.A."/>
            <person name="Lipzen A."/>
            <person name="Lundell T."/>
            <person name="Morin E."/>
            <person name="Murat C."/>
            <person name="Riley R."/>
            <person name="Ohm R."/>
            <person name="Sun H."/>
            <person name="Tunlid A."/>
            <person name="Henrissat B."/>
            <person name="Grigoriev I.V."/>
            <person name="Hibbett D.S."/>
            <person name="Martin F."/>
        </authorList>
    </citation>
    <scope>NUCLEOTIDE SEQUENCE [LARGE SCALE GENOMIC DNA]</scope>
    <source>
        <strain evidence="3">F 1598</strain>
    </source>
</reference>
<dbReference type="GO" id="GO:0003677">
    <property type="term" value="F:DNA binding"/>
    <property type="evidence" value="ECO:0007669"/>
    <property type="project" value="UniProtKB-KW"/>
</dbReference>
<dbReference type="InterPro" id="IPR010998">
    <property type="entry name" value="Integrase_recombinase_N"/>
</dbReference>
<evidence type="ECO:0000313" key="2">
    <source>
        <dbReference type="EMBL" id="KIM91743.1"/>
    </source>
</evidence>
<dbReference type="OrthoDB" id="3266428at2759"/>
<proteinExistence type="predicted"/>
<evidence type="ECO:0008006" key="4">
    <source>
        <dbReference type="Google" id="ProtNLM"/>
    </source>
</evidence>
<evidence type="ECO:0000313" key="3">
    <source>
        <dbReference type="Proteomes" id="UP000054166"/>
    </source>
</evidence>
<dbReference type="AlphaFoldDB" id="A0A0C3BYW5"/>
<dbReference type="SUPFAM" id="SSF47823">
    <property type="entry name" value="lambda integrase-like, N-terminal domain"/>
    <property type="match status" value="1"/>
</dbReference>
<dbReference type="Proteomes" id="UP000054166">
    <property type="component" value="Unassembled WGS sequence"/>
</dbReference>
<feature type="non-terminal residue" evidence="2">
    <location>
        <position position="86"/>
    </location>
</feature>
<reference evidence="2 3" key="1">
    <citation type="submission" date="2014-04" db="EMBL/GenBank/DDBJ databases">
        <authorList>
            <consortium name="DOE Joint Genome Institute"/>
            <person name="Kuo A."/>
            <person name="Tarkka M."/>
            <person name="Buscot F."/>
            <person name="Kohler A."/>
            <person name="Nagy L.G."/>
            <person name="Floudas D."/>
            <person name="Copeland A."/>
            <person name="Barry K.W."/>
            <person name="Cichocki N."/>
            <person name="Veneault-Fourrey C."/>
            <person name="LaButti K."/>
            <person name="Lindquist E.A."/>
            <person name="Lipzen A."/>
            <person name="Lundell T."/>
            <person name="Morin E."/>
            <person name="Murat C."/>
            <person name="Sun H."/>
            <person name="Tunlid A."/>
            <person name="Henrissat B."/>
            <person name="Grigoriev I.V."/>
            <person name="Hibbett D.S."/>
            <person name="Martin F."/>
            <person name="Nordberg H.P."/>
            <person name="Cantor M.N."/>
            <person name="Hua S.X."/>
        </authorList>
    </citation>
    <scope>NUCLEOTIDE SEQUENCE [LARGE SCALE GENOMIC DNA]</scope>
    <source>
        <strain evidence="2 3">F 1598</strain>
    </source>
</reference>
<keyword evidence="3" id="KW-1185">Reference proteome</keyword>